<sequence>MENFEDTEPTAGAEQEQEQEQLVVTEEIRRYIYETARWTKFLSIVGLVFSLLIALMAFSATAIVEGLSMVTPANPLVQLGTTFLTVYFLCISLMIFYPSFLLFKYANAANTAVLYADQENFTIAMEKMKSVFKFWGIIVIIMLALNALSFVLAIIAKLGVA</sequence>
<dbReference type="Proteomes" id="UP000192678">
    <property type="component" value="Unassembled WGS sequence"/>
</dbReference>
<feature type="transmembrane region" description="Helical" evidence="1">
    <location>
        <begin position="41"/>
        <end position="64"/>
    </location>
</feature>
<feature type="transmembrane region" description="Helical" evidence="1">
    <location>
        <begin position="134"/>
        <end position="156"/>
    </location>
</feature>
<evidence type="ECO:0000313" key="2">
    <source>
        <dbReference type="EMBL" id="SMC58039.1"/>
    </source>
</evidence>
<dbReference type="OrthoDB" id="1121797at2"/>
<dbReference type="RefSeq" id="WP_084287008.1">
    <property type="nucleotide sequence ID" value="NZ_FWYB01000001.1"/>
</dbReference>
<name>A0A1W2ABD3_9SPHI</name>
<reference evidence="2 3" key="1">
    <citation type="submission" date="2017-04" db="EMBL/GenBank/DDBJ databases">
        <authorList>
            <person name="Afonso C.L."/>
            <person name="Miller P.J."/>
            <person name="Scott M.A."/>
            <person name="Spackman E."/>
            <person name="Goraichik I."/>
            <person name="Dimitrov K.M."/>
            <person name="Suarez D.L."/>
            <person name="Swayne D.E."/>
        </authorList>
    </citation>
    <scope>NUCLEOTIDE SEQUENCE [LARGE SCALE GENOMIC DNA]</scope>
    <source>
        <strain evidence="2 3">DSM 19625</strain>
    </source>
</reference>
<dbReference type="EMBL" id="FWYB01000001">
    <property type="protein sequence ID" value="SMC58039.1"/>
    <property type="molecule type" value="Genomic_DNA"/>
</dbReference>
<protein>
    <submittedName>
        <fullName evidence="2">Uncharacterized protein</fullName>
    </submittedName>
</protein>
<dbReference type="STRING" id="475255.SAMN04488101_101438"/>
<feature type="transmembrane region" description="Helical" evidence="1">
    <location>
        <begin position="76"/>
        <end position="97"/>
    </location>
</feature>
<keyword evidence="3" id="KW-1185">Reference proteome</keyword>
<gene>
    <name evidence="2" type="ORF">SAMN04488101_101438</name>
</gene>
<proteinExistence type="predicted"/>
<evidence type="ECO:0000256" key="1">
    <source>
        <dbReference type="SAM" id="Phobius"/>
    </source>
</evidence>
<keyword evidence="1" id="KW-1133">Transmembrane helix</keyword>
<keyword evidence="1" id="KW-0812">Transmembrane</keyword>
<keyword evidence="1" id="KW-0472">Membrane</keyword>
<evidence type="ECO:0000313" key="3">
    <source>
        <dbReference type="Proteomes" id="UP000192678"/>
    </source>
</evidence>
<organism evidence="2 3">
    <name type="scientific">Pedobacter nyackensis</name>
    <dbReference type="NCBI Taxonomy" id="475255"/>
    <lineage>
        <taxon>Bacteria</taxon>
        <taxon>Pseudomonadati</taxon>
        <taxon>Bacteroidota</taxon>
        <taxon>Sphingobacteriia</taxon>
        <taxon>Sphingobacteriales</taxon>
        <taxon>Sphingobacteriaceae</taxon>
        <taxon>Pedobacter</taxon>
    </lineage>
</organism>
<accession>A0A1W2ABD3</accession>
<dbReference type="AlphaFoldDB" id="A0A1W2ABD3"/>